<evidence type="ECO:0000313" key="3">
    <source>
        <dbReference type="EMBL" id="SZX76447.1"/>
    </source>
</evidence>
<evidence type="ECO:0000256" key="1">
    <source>
        <dbReference type="SAM" id="MobiDB-lite"/>
    </source>
</evidence>
<evidence type="ECO:0000313" key="2">
    <source>
        <dbReference type="EMBL" id="SZX62008.1"/>
    </source>
</evidence>
<sequence>MMQHHLLQQPAAASPHAAAVIGPGRVGRAISRMSMPPAPLYGRGDVLPQNLQGPVWVCTTNDALEDVVLHAVAPQQRQQLVFIQNGMLLPWLETHGLQHNTQVLLYMSATEDGEVTDGGRTVVYGPHSSHVVQLLQHGGVSCKQLGSRAEYRSAMVVKLLWSCIFWLLSAGLGGATVGSIVQQRAGAVDDLVSELLPIAAQYLSDTVAAPPAQQLQPQEQHGNHQQQDVNQNQLQQQQEEQQHVPPQQVLQAAAAPASSSTLLLPGLDQAAVTQQLLDYSLSIAAAVPSADMARREFAWRNGWLLGRRVTPQHEQWLLRAGCSDLLMQCAKR</sequence>
<gene>
    <name evidence="3" type="ORF">BQ4739_LOCUS16833</name>
    <name evidence="2" type="ORF">BQ4739_LOCUS2554</name>
</gene>
<accession>A0A383WFX7</accession>
<evidence type="ECO:0000313" key="4">
    <source>
        <dbReference type="Proteomes" id="UP000256970"/>
    </source>
</evidence>
<dbReference type="STRING" id="3088.A0A383WFX7"/>
<name>A0A383WFX7_TETOB</name>
<evidence type="ECO:0008006" key="5">
    <source>
        <dbReference type="Google" id="ProtNLM"/>
    </source>
</evidence>
<dbReference type="Proteomes" id="UP000256970">
    <property type="component" value="Unassembled WGS sequence"/>
</dbReference>
<proteinExistence type="predicted"/>
<reference evidence="3 4" key="1">
    <citation type="submission" date="2016-10" db="EMBL/GenBank/DDBJ databases">
        <authorList>
            <person name="Cai Z."/>
        </authorList>
    </citation>
    <scope>NUCLEOTIDE SEQUENCE [LARGE SCALE GENOMIC DNA]</scope>
</reference>
<protein>
    <recommendedName>
        <fullName evidence="5">Ketopantoate reductase N-terminal domain-containing protein</fullName>
    </recommendedName>
</protein>
<keyword evidence="4" id="KW-1185">Reference proteome</keyword>
<dbReference type="EMBL" id="FNXT01000191">
    <property type="protein sequence ID" value="SZX62008.1"/>
    <property type="molecule type" value="Genomic_DNA"/>
</dbReference>
<feature type="region of interest" description="Disordered" evidence="1">
    <location>
        <begin position="213"/>
        <end position="248"/>
    </location>
</feature>
<dbReference type="AlphaFoldDB" id="A0A383WFX7"/>
<dbReference type="PANTHER" id="PTHR34044">
    <property type="entry name" value="NUCLEAR PROTEIN"/>
    <property type="match status" value="1"/>
</dbReference>
<dbReference type="EMBL" id="FNXT01001258">
    <property type="protein sequence ID" value="SZX76447.1"/>
    <property type="molecule type" value="Genomic_DNA"/>
</dbReference>
<dbReference type="PANTHER" id="PTHR34044:SF3">
    <property type="entry name" value="KETOPANTOATE REDUCTASE N-TERMINAL DOMAIN-CONTAINING PROTEIN"/>
    <property type="match status" value="1"/>
</dbReference>
<organism evidence="3 4">
    <name type="scientific">Tetradesmus obliquus</name>
    <name type="common">Green alga</name>
    <name type="synonym">Acutodesmus obliquus</name>
    <dbReference type="NCBI Taxonomy" id="3088"/>
    <lineage>
        <taxon>Eukaryota</taxon>
        <taxon>Viridiplantae</taxon>
        <taxon>Chlorophyta</taxon>
        <taxon>core chlorophytes</taxon>
        <taxon>Chlorophyceae</taxon>
        <taxon>CS clade</taxon>
        <taxon>Sphaeropleales</taxon>
        <taxon>Scenedesmaceae</taxon>
        <taxon>Tetradesmus</taxon>
    </lineage>
</organism>